<proteinExistence type="predicted"/>
<feature type="transmembrane region" description="Helical" evidence="1">
    <location>
        <begin position="23"/>
        <end position="50"/>
    </location>
</feature>
<keyword evidence="1" id="KW-1133">Transmembrane helix</keyword>
<dbReference type="AlphaFoldDB" id="A0A8J3QF47"/>
<evidence type="ECO:0000313" key="2">
    <source>
        <dbReference type="EMBL" id="GIH09735.1"/>
    </source>
</evidence>
<reference evidence="2" key="1">
    <citation type="submission" date="2021-01" db="EMBL/GenBank/DDBJ databases">
        <title>Whole genome shotgun sequence of Rhizocola hellebori NBRC 109834.</title>
        <authorList>
            <person name="Komaki H."/>
            <person name="Tamura T."/>
        </authorList>
    </citation>
    <scope>NUCLEOTIDE SEQUENCE</scope>
    <source>
        <strain evidence="2">NBRC 109834</strain>
    </source>
</reference>
<comment type="caution">
    <text evidence="2">The sequence shown here is derived from an EMBL/GenBank/DDBJ whole genome shotgun (WGS) entry which is preliminary data.</text>
</comment>
<dbReference type="Proteomes" id="UP000612899">
    <property type="component" value="Unassembled WGS sequence"/>
</dbReference>
<keyword evidence="1" id="KW-0812">Transmembrane</keyword>
<evidence type="ECO:0000313" key="3">
    <source>
        <dbReference type="Proteomes" id="UP000612899"/>
    </source>
</evidence>
<accession>A0A8J3QF47</accession>
<protein>
    <submittedName>
        <fullName evidence="2">Uncharacterized protein</fullName>
    </submittedName>
</protein>
<name>A0A8J3QF47_9ACTN</name>
<evidence type="ECO:0000256" key="1">
    <source>
        <dbReference type="SAM" id="Phobius"/>
    </source>
</evidence>
<organism evidence="2 3">
    <name type="scientific">Rhizocola hellebori</name>
    <dbReference type="NCBI Taxonomy" id="1392758"/>
    <lineage>
        <taxon>Bacteria</taxon>
        <taxon>Bacillati</taxon>
        <taxon>Actinomycetota</taxon>
        <taxon>Actinomycetes</taxon>
        <taxon>Micromonosporales</taxon>
        <taxon>Micromonosporaceae</taxon>
        <taxon>Rhizocola</taxon>
    </lineage>
</organism>
<keyword evidence="3" id="KW-1185">Reference proteome</keyword>
<sequence>MTIASVTRIYVVMDKKSLKDRRAVKVTGAVVTVLALVTTLYSLGAPAIIIHK</sequence>
<gene>
    <name evidence="2" type="ORF">Rhe02_78020</name>
</gene>
<keyword evidence="1" id="KW-0472">Membrane</keyword>
<dbReference type="EMBL" id="BONY01000075">
    <property type="protein sequence ID" value="GIH09735.1"/>
    <property type="molecule type" value="Genomic_DNA"/>
</dbReference>